<evidence type="ECO:0000256" key="1">
    <source>
        <dbReference type="ARBA" id="ARBA00010574"/>
    </source>
</evidence>
<reference evidence="4" key="1">
    <citation type="submission" date="2017-01" db="EMBL/GenBank/DDBJ databases">
        <title>Novel pathways for hydrocarbon cycling and metabolic interdependencies in hydrothermal sediment communities.</title>
        <authorList>
            <person name="Dombrowski N."/>
            <person name="Seitz K."/>
            <person name="Teske A."/>
            <person name="Baker B."/>
        </authorList>
    </citation>
    <scope>NUCLEOTIDE SEQUENCE [LARGE SCALE GENOMIC DNA]</scope>
</reference>
<gene>
    <name evidence="2" type="primary">rsfS</name>
    <name evidence="3" type="ORF">BXT86_01885</name>
</gene>
<sequence>MLKKSSKKKGGASPRQLAKALARFIEEKKGEDIIVFDLRGISPITDYFVIASGLSDIHIKTIANYLLEHHQPDHIEGMEAATWVLLDFIDVIVHLFQKETREFYGLERLWGDAPRVNF</sequence>
<keyword evidence="2" id="KW-0678">Repressor</keyword>
<dbReference type="NCBIfam" id="TIGR00090">
    <property type="entry name" value="rsfS_iojap_ybeB"/>
    <property type="match status" value="1"/>
</dbReference>
<dbReference type="GO" id="GO:0042256">
    <property type="term" value="P:cytosolic ribosome assembly"/>
    <property type="evidence" value="ECO:0007669"/>
    <property type="project" value="UniProtKB-UniRule"/>
</dbReference>
<dbReference type="InterPro" id="IPR043519">
    <property type="entry name" value="NT_sf"/>
</dbReference>
<evidence type="ECO:0000313" key="3">
    <source>
        <dbReference type="EMBL" id="OPX18317.1"/>
    </source>
</evidence>
<name>A0A1V4QH41_UNCW3</name>
<dbReference type="EMBL" id="MUKB01000024">
    <property type="protein sequence ID" value="OPX18317.1"/>
    <property type="molecule type" value="Genomic_DNA"/>
</dbReference>
<comment type="subunit">
    <text evidence="2">Interacts with ribosomal protein uL14 (rplN).</text>
</comment>
<dbReference type="GO" id="GO:0017148">
    <property type="term" value="P:negative regulation of translation"/>
    <property type="evidence" value="ECO:0007669"/>
    <property type="project" value="UniProtKB-UniRule"/>
</dbReference>
<dbReference type="PANTHER" id="PTHR21043">
    <property type="entry name" value="IOJAP SUPERFAMILY ORTHOLOG"/>
    <property type="match status" value="1"/>
</dbReference>
<dbReference type="GO" id="GO:0005737">
    <property type="term" value="C:cytoplasm"/>
    <property type="evidence" value="ECO:0007669"/>
    <property type="project" value="UniProtKB-SubCell"/>
</dbReference>
<evidence type="ECO:0000313" key="4">
    <source>
        <dbReference type="Proteomes" id="UP000191663"/>
    </source>
</evidence>
<dbReference type="InterPro" id="IPR004394">
    <property type="entry name" value="Iojap/RsfS/C7orf30"/>
</dbReference>
<dbReference type="AlphaFoldDB" id="A0A1V4QH41"/>
<keyword evidence="2" id="KW-0963">Cytoplasm</keyword>
<dbReference type="SUPFAM" id="SSF81301">
    <property type="entry name" value="Nucleotidyltransferase"/>
    <property type="match status" value="1"/>
</dbReference>
<keyword evidence="2" id="KW-0810">Translation regulation</keyword>
<evidence type="ECO:0000256" key="2">
    <source>
        <dbReference type="HAMAP-Rule" id="MF_01477"/>
    </source>
</evidence>
<dbReference type="PANTHER" id="PTHR21043:SF0">
    <property type="entry name" value="MITOCHONDRIAL ASSEMBLY OF RIBOSOMAL LARGE SUBUNIT PROTEIN 1"/>
    <property type="match status" value="1"/>
</dbReference>
<accession>A0A1V4QH41</accession>
<protein>
    <recommendedName>
        <fullName evidence="2">Ribosomal silencing factor RsfS</fullName>
    </recommendedName>
</protein>
<dbReference type="Proteomes" id="UP000191663">
    <property type="component" value="Unassembled WGS sequence"/>
</dbReference>
<dbReference type="Gene3D" id="3.30.460.10">
    <property type="entry name" value="Beta Polymerase, domain 2"/>
    <property type="match status" value="1"/>
</dbReference>
<dbReference type="GO" id="GO:0090071">
    <property type="term" value="P:negative regulation of ribosome biogenesis"/>
    <property type="evidence" value="ECO:0007669"/>
    <property type="project" value="UniProtKB-UniRule"/>
</dbReference>
<organism evidence="3 4">
    <name type="scientific">candidate division WOR-3 bacterium 4484_100</name>
    <dbReference type="NCBI Taxonomy" id="1936077"/>
    <lineage>
        <taxon>Bacteria</taxon>
        <taxon>Bacteria division WOR-3</taxon>
    </lineage>
</organism>
<proteinExistence type="inferred from homology"/>
<comment type="subcellular location">
    <subcellularLocation>
        <location evidence="2">Cytoplasm</location>
    </subcellularLocation>
</comment>
<dbReference type="HAMAP" id="MF_01477">
    <property type="entry name" value="Iojap_RsfS"/>
    <property type="match status" value="1"/>
</dbReference>
<dbReference type="Pfam" id="PF02410">
    <property type="entry name" value="RsfS"/>
    <property type="match status" value="1"/>
</dbReference>
<dbReference type="GO" id="GO:0043023">
    <property type="term" value="F:ribosomal large subunit binding"/>
    <property type="evidence" value="ECO:0007669"/>
    <property type="project" value="TreeGrafter"/>
</dbReference>
<comment type="function">
    <text evidence="2">Functions as a ribosomal silencing factor. Interacts with ribosomal protein uL14 (rplN), blocking formation of intersubunit bridge B8. Prevents association of the 30S and 50S ribosomal subunits and the formation of functional ribosomes, thus repressing translation.</text>
</comment>
<comment type="similarity">
    <text evidence="1 2">Belongs to the Iojap/RsfS family.</text>
</comment>
<comment type="caution">
    <text evidence="3">The sequence shown here is derived from an EMBL/GenBank/DDBJ whole genome shotgun (WGS) entry which is preliminary data.</text>
</comment>